<dbReference type="AlphaFoldDB" id="A0AAE1HQ83"/>
<reference evidence="2" key="1">
    <citation type="submission" date="2021-07" db="EMBL/GenBank/DDBJ databases">
        <authorList>
            <person name="Catto M.A."/>
            <person name="Jacobson A."/>
            <person name="Kennedy G."/>
            <person name="Labadie P."/>
            <person name="Hunt B.G."/>
            <person name="Srinivasan R."/>
        </authorList>
    </citation>
    <scope>NUCLEOTIDE SEQUENCE</scope>
    <source>
        <strain evidence="2">PL_HMW_Pooled</strain>
        <tissue evidence="2">Head</tissue>
    </source>
</reference>
<evidence type="ECO:0000313" key="2">
    <source>
        <dbReference type="EMBL" id="KAK3925442.1"/>
    </source>
</evidence>
<feature type="compositionally biased region" description="Acidic residues" evidence="1">
    <location>
        <begin position="73"/>
        <end position="102"/>
    </location>
</feature>
<proteinExistence type="predicted"/>
<evidence type="ECO:0000313" key="3">
    <source>
        <dbReference type="Proteomes" id="UP001219518"/>
    </source>
</evidence>
<feature type="region of interest" description="Disordered" evidence="1">
    <location>
        <begin position="266"/>
        <end position="285"/>
    </location>
</feature>
<dbReference type="EMBL" id="JAHWGI010001227">
    <property type="protein sequence ID" value="KAK3925442.1"/>
    <property type="molecule type" value="Genomic_DNA"/>
</dbReference>
<dbReference type="Proteomes" id="UP001219518">
    <property type="component" value="Unassembled WGS sequence"/>
</dbReference>
<feature type="compositionally biased region" description="Acidic residues" evidence="1">
    <location>
        <begin position="128"/>
        <end position="145"/>
    </location>
</feature>
<feature type="compositionally biased region" description="Acidic residues" evidence="1">
    <location>
        <begin position="31"/>
        <end position="64"/>
    </location>
</feature>
<feature type="compositionally biased region" description="Acidic residues" evidence="1">
    <location>
        <begin position="109"/>
        <end position="120"/>
    </location>
</feature>
<evidence type="ECO:0000256" key="1">
    <source>
        <dbReference type="SAM" id="MobiDB-lite"/>
    </source>
</evidence>
<reference evidence="2" key="2">
    <citation type="journal article" date="2023" name="BMC Genomics">
        <title>Pest status, molecular evolution, and epigenetic factors derived from the genome assembly of Frankliniella fusca, a thysanopteran phytovirus vector.</title>
        <authorList>
            <person name="Catto M.A."/>
            <person name="Labadie P.E."/>
            <person name="Jacobson A.L."/>
            <person name="Kennedy G.G."/>
            <person name="Srinivasan R."/>
            <person name="Hunt B.G."/>
        </authorList>
    </citation>
    <scope>NUCLEOTIDE SEQUENCE</scope>
    <source>
        <strain evidence="2">PL_HMW_Pooled</strain>
    </source>
</reference>
<protein>
    <submittedName>
        <fullName evidence="2">Replicase polyprotein 1a</fullName>
    </submittedName>
</protein>
<gene>
    <name evidence="2" type="ORF">KUF71_013649</name>
</gene>
<comment type="caution">
    <text evidence="2">The sequence shown here is derived from an EMBL/GenBank/DDBJ whole genome shotgun (WGS) entry which is preliminary data.</text>
</comment>
<feature type="region of interest" description="Disordered" evidence="1">
    <location>
        <begin position="1"/>
        <end position="155"/>
    </location>
</feature>
<sequence length="285" mass="31982">MTQLTNMSPQEMKELPKDELDDQNLIGVLISDDEDIDGNEPEPPEEELDPDVDVEDEEVDDVLQDAEGGHADEEGDEQDEDEDEDEEVEDEEDVDDDEDDDSSEGRKEEDDDSDDDEDDDHDKRPFNDSDDQDEDDDDDSDEGSNDDGGTGRYNIVRKARISARKSTFGRGKVMPGVSFPLTANQEYKGDIEDLIRAAAQAEEGETSASQEDHSVPKITIKVTTDEIECGVVGVIEVENDSEELEDRDEEEVDRNFRDMEKGLILEETHAVGDDEDPPHKRIKNS</sequence>
<accession>A0AAE1HQ83</accession>
<name>A0AAE1HQ83_9NEOP</name>
<keyword evidence="3" id="KW-1185">Reference proteome</keyword>
<organism evidence="2 3">
    <name type="scientific">Frankliniella fusca</name>
    <dbReference type="NCBI Taxonomy" id="407009"/>
    <lineage>
        <taxon>Eukaryota</taxon>
        <taxon>Metazoa</taxon>
        <taxon>Ecdysozoa</taxon>
        <taxon>Arthropoda</taxon>
        <taxon>Hexapoda</taxon>
        <taxon>Insecta</taxon>
        <taxon>Pterygota</taxon>
        <taxon>Neoptera</taxon>
        <taxon>Paraneoptera</taxon>
        <taxon>Thysanoptera</taxon>
        <taxon>Terebrantia</taxon>
        <taxon>Thripoidea</taxon>
        <taxon>Thripidae</taxon>
        <taxon>Frankliniella</taxon>
    </lineage>
</organism>